<sequence>VPQKAIDGITKVNVYPIGNSSGAMADYREQWILLKSYSEYTEVASPDDYPQVSFL</sequence>
<name>A0A382UYT6_9ZZZZ</name>
<protein>
    <submittedName>
        <fullName evidence="1">Uncharacterized protein</fullName>
    </submittedName>
</protein>
<feature type="non-terminal residue" evidence="1">
    <location>
        <position position="1"/>
    </location>
</feature>
<proteinExistence type="predicted"/>
<gene>
    <name evidence="1" type="ORF">METZ01_LOCUS392290</name>
</gene>
<dbReference type="EMBL" id="UINC01147866">
    <property type="protein sequence ID" value="SVD39436.1"/>
    <property type="molecule type" value="Genomic_DNA"/>
</dbReference>
<reference evidence="1" key="1">
    <citation type="submission" date="2018-05" db="EMBL/GenBank/DDBJ databases">
        <authorList>
            <person name="Lanie J.A."/>
            <person name="Ng W.-L."/>
            <person name="Kazmierczak K.M."/>
            <person name="Andrzejewski T.M."/>
            <person name="Davidsen T.M."/>
            <person name="Wayne K.J."/>
            <person name="Tettelin H."/>
            <person name="Glass J.I."/>
            <person name="Rusch D."/>
            <person name="Podicherti R."/>
            <person name="Tsui H.-C.T."/>
            <person name="Winkler M.E."/>
        </authorList>
    </citation>
    <scope>NUCLEOTIDE SEQUENCE</scope>
</reference>
<organism evidence="1">
    <name type="scientific">marine metagenome</name>
    <dbReference type="NCBI Taxonomy" id="408172"/>
    <lineage>
        <taxon>unclassified sequences</taxon>
        <taxon>metagenomes</taxon>
        <taxon>ecological metagenomes</taxon>
    </lineage>
</organism>
<accession>A0A382UYT6</accession>
<dbReference type="AlphaFoldDB" id="A0A382UYT6"/>
<evidence type="ECO:0000313" key="1">
    <source>
        <dbReference type="EMBL" id="SVD39436.1"/>
    </source>
</evidence>